<sequence length="403" mass="43795">MPTAESSVPPIPNRLPLSGLVVLEMAHTVMGPCCGLVLADLGAEVIRVEPAPGGDRTRRLRGFASGFFSYFNRNKRSLCLDLKSERGMALARRLIARADVLVENFAPGTLDRLGLDWETLHALNPRLVFCALKGFLPGPYEHRPALDEIVQYMTGLAYMTGPPGQPLRAGASVVDIMGGVMGAVAILAALRQRDADGVGRRVTSSLYESSAFLVAQHMAGEAVTGVPAPPMPARDSAWAIYETFPTADGTPLFVGITSDRHWEAFCRHFGREDLLADPRYAANEERVRHRDTLRPQVAAAIAARPIEELCGILERIGVPFSPVRRPGELFDDPQLRANDRMLRTVMPDGRTVPFPSLPLEIDGKAPPLRRQPPAAGQHTDEILASLGLEAAEIAELRAAQVVR</sequence>
<dbReference type="InterPro" id="IPR023606">
    <property type="entry name" value="CoA-Trfase_III_dom_1_sf"/>
</dbReference>
<keyword evidence="1" id="KW-0808">Transferase</keyword>
<dbReference type="PANTHER" id="PTHR48207">
    <property type="entry name" value="SUCCINATE--HYDROXYMETHYLGLUTARATE COA-TRANSFERASE"/>
    <property type="match status" value="1"/>
</dbReference>
<dbReference type="InterPro" id="IPR050483">
    <property type="entry name" value="CoA-transferase_III_domain"/>
</dbReference>
<dbReference type="InterPro" id="IPR003673">
    <property type="entry name" value="CoA-Trfase_fam_III"/>
</dbReference>
<dbReference type="RefSeq" id="WP_345250146.1">
    <property type="nucleotide sequence ID" value="NZ_BAABFO010000011.1"/>
</dbReference>
<comment type="caution">
    <text evidence="2">The sequence shown here is derived from an EMBL/GenBank/DDBJ whole genome shotgun (WGS) entry which is preliminary data.</text>
</comment>
<evidence type="ECO:0000313" key="2">
    <source>
        <dbReference type="EMBL" id="GAA4334254.1"/>
    </source>
</evidence>
<protein>
    <submittedName>
        <fullName evidence="2">CaiB/BaiF CoA-transferase family protein</fullName>
    </submittedName>
</protein>
<keyword evidence="3" id="KW-1185">Reference proteome</keyword>
<name>A0ABP8H4K7_9BURK</name>
<dbReference type="Gene3D" id="3.40.50.10540">
    <property type="entry name" value="Crotonobetainyl-coa:carnitine coa-transferase, domain 1"/>
    <property type="match status" value="1"/>
</dbReference>
<dbReference type="Proteomes" id="UP001501671">
    <property type="component" value="Unassembled WGS sequence"/>
</dbReference>
<dbReference type="PANTHER" id="PTHR48207:SF3">
    <property type="entry name" value="SUCCINATE--HYDROXYMETHYLGLUTARATE COA-TRANSFERASE"/>
    <property type="match status" value="1"/>
</dbReference>
<reference evidence="3" key="1">
    <citation type="journal article" date="2019" name="Int. J. Syst. Evol. Microbiol.">
        <title>The Global Catalogue of Microorganisms (GCM) 10K type strain sequencing project: providing services to taxonomists for standard genome sequencing and annotation.</title>
        <authorList>
            <consortium name="The Broad Institute Genomics Platform"/>
            <consortium name="The Broad Institute Genome Sequencing Center for Infectious Disease"/>
            <person name="Wu L."/>
            <person name="Ma J."/>
        </authorList>
    </citation>
    <scope>NUCLEOTIDE SEQUENCE [LARGE SCALE GENOMIC DNA]</scope>
    <source>
        <strain evidence="3">JCM 17666</strain>
    </source>
</reference>
<organism evidence="2 3">
    <name type="scientific">Pigmentiphaga soli</name>
    <dbReference type="NCBI Taxonomy" id="1007095"/>
    <lineage>
        <taxon>Bacteria</taxon>
        <taxon>Pseudomonadati</taxon>
        <taxon>Pseudomonadota</taxon>
        <taxon>Betaproteobacteria</taxon>
        <taxon>Burkholderiales</taxon>
        <taxon>Alcaligenaceae</taxon>
        <taxon>Pigmentiphaga</taxon>
    </lineage>
</organism>
<dbReference type="SUPFAM" id="SSF89796">
    <property type="entry name" value="CoA-transferase family III (CaiB/BaiF)"/>
    <property type="match status" value="1"/>
</dbReference>
<dbReference type="Gene3D" id="3.30.1540.10">
    <property type="entry name" value="formyl-coa transferase, domain 3"/>
    <property type="match status" value="1"/>
</dbReference>
<proteinExistence type="predicted"/>
<evidence type="ECO:0000313" key="3">
    <source>
        <dbReference type="Proteomes" id="UP001501671"/>
    </source>
</evidence>
<accession>A0ABP8H4K7</accession>
<evidence type="ECO:0000256" key="1">
    <source>
        <dbReference type="ARBA" id="ARBA00022679"/>
    </source>
</evidence>
<dbReference type="EMBL" id="BAABFO010000011">
    <property type="protein sequence ID" value="GAA4334254.1"/>
    <property type="molecule type" value="Genomic_DNA"/>
</dbReference>
<dbReference type="Pfam" id="PF02515">
    <property type="entry name" value="CoA_transf_3"/>
    <property type="match status" value="1"/>
</dbReference>
<gene>
    <name evidence="2" type="ORF">GCM10023144_26310</name>
</gene>
<dbReference type="InterPro" id="IPR044855">
    <property type="entry name" value="CoA-Trfase_III_dom3_sf"/>
</dbReference>